<evidence type="ECO:0000313" key="5">
    <source>
        <dbReference type="Proteomes" id="UP000585474"/>
    </source>
</evidence>
<sequence length="388" mass="43118">MEESSETSAGSQPQIERGSGTPTIHESSNLRITTTLFNGQNYLSWSRLAILSLKERGKLGYVNGTITAPPVTDSGYGKWDIENSHVINRLVHSMVPSIGEGYLHLTTAKDIWDALADTYSRKGNMAQIFDLKRIIERQTQDEKTVLQYFTSLTGLWQTFDHYQDWNPICAADIASYQKLVERDRIFKFLAGLNQEYDPIRCRVLGMEPLPSLRETFAYVQNEESRQTSLQIDFPMRRINYFVTTVSVLDTPGRHVGSLMGQGRGNRGRGGRSGPLGGRNYGGRGGGSRAHHTEIVDSTTISDLTPSSSESFSSAEMETLRRFMSRLDTSTGASSSFAHSGASDHMTGVSSVFSTYTPYSGQDRVKIADGTFSSVSGKGPYHEEDDWQW</sequence>
<protein>
    <recommendedName>
        <fullName evidence="6">Retrotransposon Copia-like N-terminal domain-containing protein</fullName>
    </recommendedName>
</protein>
<dbReference type="PANTHER" id="PTHR37610">
    <property type="entry name" value="CCHC-TYPE DOMAIN-CONTAINING PROTEIN"/>
    <property type="match status" value="1"/>
</dbReference>
<evidence type="ECO:0000259" key="3">
    <source>
        <dbReference type="Pfam" id="PF22936"/>
    </source>
</evidence>
<dbReference type="Pfam" id="PF22936">
    <property type="entry name" value="Pol_BBD"/>
    <property type="match status" value="1"/>
</dbReference>
<dbReference type="EMBL" id="BJWL01000283">
    <property type="protein sequence ID" value="GFS37516.1"/>
    <property type="molecule type" value="Genomic_DNA"/>
</dbReference>
<evidence type="ECO:0000259" key="2">
    <source>
        <dbReference type="Pfam" id="PF14244"/>
    </source>
</evidence>
<reference evidence="5" key="1">
    <citation type="submission" date="2019-07" db="EMBL/GenBank/DDBJ databases">
        <title>De Novo Assembly of kiwifruit Actinidia rufa.</title>
        <authorList>
            <person name="Sugita-Konishi S."/>
            <person name="Sato K."/>
            <person name="Mori E."/>
            <person name="Abe Y."/>
            <person name="Kisaki G."/>
            <person name="Hamano K."/>
            <person name="Suezawa K."/>
            <person name="Otani M."/>
            <person name="Fukuda T."/>
            <person name="Manabe T."/>
            <person name="Gomi K."/>
            <person name="Tabuchi M."/>
            <person name="Akimitsu K."/>
            <person name="Kataoka I."/>
        </authorList>
    </citation>
    <scope>NUCLEOTIDE SEQUENCE [LARGE SCALE GENOMIC DNA]</scope>
    <source>
        <strain evidence="5">cv. Fuchu</strain>
    </source>
</reference>
<dbReference type="PANTHER" id="PTHR37610:SF40">
    <property type="entry name" value="OS01G0909600 PROTEIN"/>
    <property type="match status" value="1"/>
</dbReference>
<dbReference type="InterPro" id="IPR029472">
    <property type="entry name" value="Copia-like_N"/>
</dbReference>
<keyword evidence="5" id="KW-1185">Reference proteome</keyword>
<evidence type="ECO:0000313" key="4">
    <source>
        <dbReference type="EMBL" id="GFS37516.1"/>
    </source>
</evidence>
<dbReference type="Proteomes" id="UP000585474">
    <property type="component" value="Unassembled WGS sequence"/>
</dbReference>
<accession>A0A7J0DLN7</accession>
<feature type="region of interest" description="Disordered" evidence="1">
    <location>
        <begin position="257"/>
        <end position="292"/>
    </location>
</feature>
<dbReference type="OrthoDB" id="1738167at2759"/>
<comment type="caution">
    <text evidence="4">The sequence shown here is derived from an EMBL/GenBank/DDBJ whole genome shotgun (WGS) entry which is preliminary data.</text>
</comment>
<name>A0A7J0DLN7_9ERIC</name>
<evidence type="ECO:0008006" key="6">
    <source>
        <dbReference type="Google" id="ProtNLM"/>
    </source>
</evidence>
<dbReference type="InterPro" id="IPR054722">
    <property type="entry name" value="PolX-like_BBD"/>
</dbReference>
<feature type="compositionally biased region" description="Gly residues" evidence="1">
    <location>
        <begin position="270"/>
        <end position="287"/>
    </location>
</feature>
<evidence type="ECO:0000256" key="1">
    <source>
        <dbReference type="SAM" id="MobiDB-lite"/>
    </source>
</evidence>
<feature type="domain" description="Retrotransposon Copia-like N-terminal" evidence="2">
    <location>
        <begin position="29"/>
        <end position="70"/>
    </location>
</feature>
<feature type="region of interest" description="Disordered" evidence="1">
    <location>
        <begin position="1"/>
        <end position="26"/>
    </location>
</feature>
<organism evidence="4 5">
    <name type="scientific">Actinidia rufa</name>
    <dbReference type="NCBI Taxonomy" id="165716"/>
    <lineage>
        <taxon>Eukaryota</taxon>
        <taxon>Viridiplantae</taxon>
        <taxon>Streptophyta</taxon>
        <taxon>Embryophyta</taxon>
        <taxon>Tracheophyta</taxon>
        <taxon>Spermatophyta</taxon>
        <taxon>Magnoliopsida</taxon>
        <taxon>eudicotyledons</taxon>
        <taxon>Gunneridae</taxon>
        <taxon>Pentapetalae</taxon>
        <taxon>asterids</taxon>
        <taxon>Ericales</taxon>
        <taxon>Actinidiaceae</taxon>
        <taxon>Actinidia</taxon>
    </lineage>
</organism>
<dbReference type="Pfam" id="PF14244">
    <property type="entry name" value="Retrotran_gag_3"/>
    <property type="match status" value="1"/>
</dbReference>
<gene>
    <name evidence="4" type="ORF">Acr_00g0052380</name>
</gene>
<proteinExistence type="predicted"/>
<feature type="domain" description="Retrovirus-related Pol polyprotein from transposon TNT 1-94-like beta-barrel" evidence="3">
    <location>
        <begin position="338"/>
        <end position="378"/>
    </location>
</feature>
<dbReference type="AlphaFoldDB" id="A0A7J0DLN7"/>